<feature type="region of interest" description="Disordered" evidence="1">
    <location>
        <begin position="155"/>
        <end position="182"/>
    </location>
</feature>
<dbReference type="EMBL" id="ML735244">
    <property type="protein sequence ID" value="KAE8391639.1"/>
    <property type="molecule type" value="Genomic_DNA"/>
</dbReference>
<name>A0A5N7CCJ9_PETAA</name>
<dbReference type="OrthoDB" id="3914029at2759"/>
<evidence type="ECO:0000313" key="2">
    <source>
        <dbReference type="EMBL" id="KAE8391639.1"/>
    </source>
</evidence>
<evidence type="ECO:0000256" key="1">
    <source>
        <dbReference type="SAM" id="MobiDB-lite"/>
    </source>
</evidence>
<organism evidence="2">
    <name type="scientific">Petromyces alliaceus</name>
    <name type="common">Aspergillus alliaceus</name>
    <dbReference type="NCBI Taxonomy" id="209559"/>
    <lineage>
        <taxon>Eukaryota</taxon>
        <taxon>Fungi</taxon>
        <taxon>Dikarya</taxon>
        <taxon>Ascomycota</taxon>
        <taxon>Pezizomycotina</taxon>
        <taxon>Eurotiomycetes</taxon>
        <taxon>Eurotiomycetidae</taxon>
        <taxon>Eurotiales</taxon>
        <taxon>Aspergillaceae</taxon>
        <taxon>Aspergillus</taxon>
        <taxon>Aspergillus subgen. Circumdati</taxon>
    </lineage>
</organism>
<gene>
    <name evidence="2" type="ORF">BDV23DRAFT_69453</name>
</gene>
<sequence>MSKAEFTTYEEDIPSYEESIRSPPTEKPLSTITPNIATSLHRHLDTSRVRRVHSILSQYVDPLLAQQASSGLYKTTFILIPSNVTSLHPRTQNSYSTPKEPEPVGFPTSTVVKLVQLEGEEHTIEFWRQPAVLRELESSLRARLAASGHKIERQGALPVSIGEPQSPSSKDESKSKRRRSLWSRLTQGPSDAVIVDRKLGWRADHEEATGRKLPRDQVRVSVEWKEVCLRVENDMGLYENCYAPGICLSVEVGE</sequence>
<dbReference type="Proteomes" id="UP000326877">
    <property type="component" value="Unassembled WGS sequence"/>
</dbReference>
<feature type="region of interest" description="Disordered" evidence="1">
    <location>
        <begin position="1"/>
        <end position="30"/>
    </location>
</feature>
<accession>A0A5N7CCJ9</accession>
<reference evidence="2" key="1">
    <citation type="submission" date="2019-04" db="EMBL/GenBank/DDBJ databases">
        <title>Friends and foes A comparative genomics studyof 23 Aspergillus species from section Flavi.</title>
        <authorList>
            <consortium name="DOE Joint Genome Institute"/>
            <person name="Kjaerbolling I."/>
            <person name="Vesth T."/>
            <person name="Frisvad J.C."/>
            <person name="Nybo J.L."/>
            <person name="Theobald S."/>
            <person name="Kildgaard S."/>
            <person name="Isbrandt T."/>
            <person name="Kuo A."/>
            <person name="Sato A."/>
            <person name="Lyhne E.K."/>
            <person name="Kogle M.E."/>
            <person name="Wiebenga A."/>
            <person name="Kun R.S."/>
            <person name="Lubbers R.J."/>
            <person name="Makela M.R."/>
            <person name="Barry K."/>
            <person name="Chovatia M."/>
            <person name="Clum A."/>
            <person name="Daum C."/>
            <person name="Haridas S."/>
            <person name="He G."/>
            <person name="LaButti K."/>
            <person name="Lipzen A."/>
            <person name="Mondo S."/>
            <person name="Riley R."/>
            <person name="Salamov A."/>
            <person name="Simmons B.A."/>
            <person name="Magnuson J.K."/>
            <person name="Henrissat B."/>
            <person name="Mortensen U.H."/>
            <person name="Larsen T.O."/>
            <person name="Devries R.P."/>
            <person name="Grigoriev I.V."/>
            <person name="Machida M."/>
            <person name="Baker S.E."/>
            <person name="Andersen M.R."/>
        </authorList>
    </citation>
    <scope>NUCLEOTIDE SEQUENCE [LARGE SCALE GENOMIC DNA]</scope>
    <source>
        <strain evidence="2">IBT 14317</strain>
    </source>
</reference>
<dbReference type="AlphaFoldDB" id="A0A5N7CCJ9"/>
<protein>
    <submittedName>
        <fullName evidence="2">Uncharacterized protein</fullName>
    </submittedName>
</protein>
<proteinExistence type="predicted"/>